<dbReference type="Proteomes" id="UP000774326">
    <property type="component" value="Unassembled WGS sequence"/>
</dbReference>
<dbReference type="FunFam" id="3.90.190.10:FF:000152">
    <property type="entry name" value="Tyrosine phosphatase, putative"/>
    <property type="match status" value="1"/>
</dbReference>
<sequence>MNPLSILQLALSTHFNSFNSFKMTQPQYVPPLNFSLVEDSIYRSGHPMPINFPFLETLNLQTVIYLGDKTDNLEYYEFLSQRGINFIYIPMKSSSEPFTMNDPHAIHQALKIILNSKNHPVLIHSNKGKHRVGVLVGIMRKLLQGWSITGIFTEYDKFAGGKGDSDVEFIESFEPRGLIVDKSNLPSFVRLG</sequence>
<dbReference type="GO" id="GO:0005737">
    <property type="term" value="C:cytoplasm"/>
    <property type="evidence" value="ECO:0007669"/>
    <property type="project" value="TreeGrafter"/>
</dbReference>
<reference evidence="3" key="2">
    <citation type="submission" date="2021-01" db="EMBL/GenBank/DDBJ databases">
        <authorList>
            <person name="Schikora-Tamarit M.A."/>
        </authorList>
    </citation>
    <scope>NUCLEOTIDE SEQUENCE</scope>
    <source>
        <strain evidence="3">CBS2887</strain>
    </source>
</reference>
<dbReference type="PROSITE" id="PS50054">
    <property type="entry name" value="TYR_PHOSPHATASE_DUAL"/>
    <property type="match status" value="1"/>
</dbReference>
<comment type="caution">
    <text evidence="3">The sequence shown here is derived from an EMBL/GenBank/DDBJ whole genome shotgun (WGS) entry which is preliminary data.</text>
</comment>
<evidence type="ECO:0000313" key="3">
    <source>
        <dbReference type="EMBL" id="KAH3687979.1"/>
    </source>
</evidence>
<evidence type="ECO:0000256" key="1">
    <source>
        <dbReference type="ARBA" id="ARBA00022801"/>
    </source>
</evidence>
<dbReference type="SUPFAM" id="SSF52799">
    <property type="entry name" value="(Phosphotyrosine protein) phosphatases II"/>
    <property type="match status" value="1"/>
</dbReference>
<dbReference type="InterPro" id="IPR020422">
    <property type="entry name" value="TYR_PHOSPHATASE_DUAL_dom"/>
</dbReference>
<reference evidence="3" key="1">
    <citation type="journal article" date="2021" name="Open Biol.">
        <title>Shared evolutionary footprints suggest mitochondrial oxidative damage underlies multiple complex I losses in fungi.</title>
        <authorList>
            <person name="Schikora-Tamarit M.A."/>
            <person name="Marcet-Houben M."/>
            <person name="Nosek J."/>
            <person name="Gabaldon T."/>
        </authorList>
    </citation>
    <scope>NUCLEOTIDE SEQUENCE</scope>
    <source>
        <strain evidence="3">CBS2887</strain>
    </source>
</reference>
<dbReference type="InterPro" id="IPR029021">
    <property type="entry name" value="Prot-tyrosine_phosphatase-like"/>
</dbReference>
<evidence type="ECO:0000313" key="4">
    <source>
        <dbReference type="Proteomes" id="UP000774326"/>
    </source>
</evidence>
<feature type="domain" description="Tyrosine-protein phosphatase" evidence="2">
    <location>
        <begin position="33"/>
        <end position="182"/>
    </location>
</feature>
<dbReference type="Gene3D" id="3.90.190.10">
    <property type="entry name" value="Protein tyrosine phosphatase superfamily"/>
    <property type="match status" value="1"/>
</dbReference>
<dbReference type="OrthoDB" id="6375174at2759"/>
<keyword evidence="1" id="KW-0378">Hydrolase</keyword>
<dbReference type="PANTHER" id="PTHR31126:SF74">
    <property type="entry name" value="TYROSINE-PROTEIN PHOSPHATASE-LIKE PROTEIN OCA2"/>
    <property type="match status" value="1"/>
</dbReference>
<dbReference type="EMBL" id="JAEUBG010000560">
    <property type="protein sequence ID" value="KAH3687979.1"/>
    <property type="molecule type" value="Genomic_DNA"/>
</dbReference>
<dbReference type="PRINTS" id="PR01911">
    <property type="entry name" value="PFDSPHPHTASE"/>
</dbReference>
<dbReference type="AlphaFoldDB" id="A0A9P8TR66"/>
<protein>
    <recommendedName>
        <fullName evidence="2">Tyrosine-protein phosphatase domain-containing protein</fullName>
    </recommendedName>
</protein>
<dbReference type="InterPro" id="IPR004861">
    <property type="entry name" value="Siw14-like"/>
</dbReference>
<dbReference type="GO" id="GO:0052840">
    <property type="term" value="F:inositol diphosphate tetrakisphosphate diphosphatase activity"/>
    <property type="evidence" value="ECO:0007669"/>
    <property type="project" value="TreeGrafter"/>
</dbReference>
<dbReference type="InterPro" id="IPR020428">
    <property type="entry name" value="PFA-DSPs"/>
</dbReference>
<dbReference type="GO" id="GO:0016791">
    <property type="term" value="F:phosphatase activity"/>
    <property type="evidence" value="ECO:0007669"/>
    <property type="project" value="InterPro"/>
</dbReference>
<dbReference type="Pfam" id="PF03162">
    <property type="entry name" value="Y_phosphatase2"/>
    <property type="match status" value="1"/>
</dbReference>
<organism evidence="3 4">
    <name type="scientific">Wickerhamomyces pijperi</name>
    <name type="common">Yeast</name>
    <name type="synonym">Pichia pijperi</name>
    <dbReference type="NCBI Taxonomy" id="599730"/>
    <lineage>
        <taxon>Eukaryota</taxon>
        <taxon>Fungi</taxon>
        <taxon>Dikarya</taxon>
        <taxon>Ascomycota</taxon>
        <taxon>Saccharomycotina</taxon>
        <taxon>Saccharomycetes</taxon>
        <taxon>Phaffomycetales</taxon>
        <taxon>Wickerhamomycetaceae</taxon>
        <taxon>Wickerhamomyces</taxon>
    </lineage>
</organism>
<accession>A0A9P8TR66</accession>
<gene>
    <name evidence="3" type="ORF">WICPIJ_001041</name>
</gene>
<proteinExistence type="predicted"/>
<keyword evidence="4" id="KW-1185">Reference proteome</keyword>
<evidence type="ECO:0000259" key="2">
    <source>
        <dbReference type="PROSITE" id="PS50054"/>
    </source>
</evidence>
<dbReference type="PANTHER" id="PTHR31126">
    <property type="entry name" value="TYROSINE-PROTEIN PHOSPHATASE"/>
    <property type="match status" value="1"/>
</dbReference>
<name>A0A9P8TR66_WICPI</name>